<dbReference type="Proteomes" id="UP001054846">
    <property type="component" value="Chromosome"/>
</dbReference>
<sequence>MLRAQQYVFDLGPGQMLAVSLRGEQTLLSLQSGSVGQQQSQQSGFPTGAWLVEPQAWQSHGTVYLRIQSQRGSFWLQVGHGQIAAGSPPPQDALPVPSRAVSGLPRTRPAEPTMRPMAPVPPMKPMEMQMGNMAMRMGGEPPSSDLQAENLRLREENLRLREEVLALREQLWQLRQGQ</sequence>
<feature type="region of interest" description="Disordered" evidence="2">
    <location>
        <begin position="85"/>
        <end position="122"/>
    </location>
</feature>
<feature type="coiled-coil region" evidence="1">
    <location>
        <begin position="143"/>
        <end position="170"/>
    </location>
</feature>
<organism evidence="3 4">
    <name type="scientific">Gloeobacter morelensis MG652769</name>
    <dbReference type="NCBI Taxonomy" id="2781736"/>
    <lineage>
        <taxon>Bacteria</taxon>
        <taxon>Bacillati</taxon>
        <taxon>Cyanobacteriota</taxon>
        <taxon>Cyanophyceae</taxon>
        <taxon>Gloeobacterales</taxon>
        <taxon>Gloeobacteraceae</taxon>
        <taxon>Gloeobacter</taxon>
        <taxon>Gloeobacter morelensis</taxon>
    </lineage>
</organism>
<evidence type="ECO:0000313" key="4">
    <source>
        <dbReference type="Proteomes" id="UP001054846"/>
    </source>
</evidence>
<proteinExistence type="predicted"/>
<gene>
    <name evidence="3" type="ORF">ISF26_01930</name>
</gene>
<evidence type="ECO:0000256" key="1">
    <source>
        <dbReference type="SAM" id="Coils"/>
    </source>
</evidence>
<accession>A0ABY3PNP9</accession>
<evidence type="ECO:0000313" key="3">
    <source>
        <dbReference type="EMBL" id="UFP95032.1"/>
    </source>
</evidence>
<keyword evidence="1" id="KW-0175">Coiled coil</keyword>
<dbReference type="EMBL" id="CP063845">
    <property type="protein sequence ID" value="UFP95032.1"/>
    <property type="molecule type" value="Genomic_DNA"/>
</dbReference>
<protein>
    <submittedName>
        <fullName evidence="3">Zinc ribbon domain-containing protein</fullName>
    </submittedName>
</protein>
<evidence type="ECO:0000256" key="2">
    <source>
        <dbReference type="SAM" id="MobiDB-lite"/>
    </source>
</evidence>
<keyword evidence="4" id="KW-1185">Reference proteome</keyword>
<reference evidence="3 4" key="1">
    <citation type="journal article" date="2021" name="Genome Biol. Evol.">
        <title>Complete Genome Sequencing of a Novel Gloeobacter Species from a Waterfall Cave in Mexico.</title>
        <authorList>
            <person name="Saw J.H."/>
            <person name="Cardona T."/>
            <person name="Montejano G."/>
        </authorList>
    </citation>
    <scope>NUCLEOTIDE SEQUENCE [LARGE SCALE GENOMIC DNA]</scope>
    <source>
        <strain evidence="3">MG652769</strain>
    </source>
</reference>
<dbReference type="RefSeq" id="WP_230842149.1">
    <property type="nucleotide sequence ID" value="NZ_CP063845.1"/>
</dbReference>
<name>A0ABY3PNP9_9CYAN</name>